<keyword evidence="1" id="KW-0472">Membrane</keyword>
<dbReference type="Proteomes" id="UP000775213">
    <property type="component" value="Unassembled WGS sequence"/>
</dbReference>
<evidence type="ECO:0000313" key="3">
    <source>
        <dbReference type="Proteomes" id="UP000775213"/>
    </source>
</evidence>
<evidence type="ECO:0000313" key="2">
    <source>
        <dbReference type="EMBL" id="KAH0466078.1"/>
    </source>
</evidence>
<proteinExistence type="predicted"/>
<dbReference type="AlphaFoldDB" id="A0AAV7HDF7"/>
<protein>
    <submittedName>
        <fullName evidence="2">Uncharacterized protein</fullName>
    </submittedName>
</protein>
<dbReference type="EMBL" id="JAGFBR010000006">
    <property type="protein sequence ID" value="KAH0466078.1"/>
    <property type="molecule type" value="Genomic_DNA"/>
</dbReference>
<keyword evidence="3" id="KW-1185">Reference proteome</keyword>
<gene>
    <name evidence="2" type="ORF">IEQ34_006181</name>
</gene>
<sequence length="227" mass="27419">MRYIYHILLSWLSTFLPLKDFMKERQLLKHARDYTIICVIPAEYVCKFINQFSWIKKVSRPHYYILFAENLTSYIIIIITIIFQVILDIIIFFLNNFKGIMIIYSHTAAEQQLDSYIIQTKYNDLCKAILESSFRSQLKKKKKNVLRDEKTGAIFNRMVGVFDKNGIEQRKMMKRRGKNMVEIYAFLFYCLNGMRKWFLEVIRKKKIKQFVKILFRTIYLLFFKASF</sequence>
<keyword evidence="1" id="KW-0812">Transmembrane</keyword>
<evidence type="ECO:0000256" key="1">
    <source>
        <dbReference type="SAM" id="Phobius"/>
    </source>
</evidence>
<comment type="caution">
    <text evidence="2">The sequence shown here is derived from an EMBL/GenBank/DDBJ whole genome shotgun (WGS) entry which is preliminary data.</text>
</comment>
<organism evidence="2 3">
    <name type="scientific">Dendrobium chrysotoxum</name>
    <name type="common">Orchid</name>
    <dbReference type="NCBI Taxonomy" id="161865"/>
    <lineage>
        <taxon>Eukaryota</taxon>
        <taxon>Viridiplantae</taxon>
        <taxon>Streptophyta</taxon>
        <taxon>Embryophyta</taxon>
        <taxon>Tracheophyta</taxon>
        <taxon>Spermatophyta</taxon>
        <taxon>Magnoliopsida</taxon>
        <taxon>Liliopsida</taxon>
        <taxon>Asparagales</taxon>
        <taxon>Orchidaceae</taxon>
        <taxon>Epidendroideae</taxon>
        <taxon>Malaxideae</taxon>
        <taxon>Dendrobiinae</taxon>
        <taxon>Dendrobium</taxon>
    </lineage>
</organism>
<keyword evidence="1" id="KW-1133">Transmembrane helix</keyword>
<feature type="transmembrane region" description="Helical" evidence="1">
    <location>
        <begin position="180"/>
        <end position="198"/>
    </location>
</feature>
<reference evidence="2 3" key="1">
    <citation type="journal article" date="2021" name="Hortic Res">
        <title>Chromosome-scale assembly of the Dendrobium chrysotoxum genome enhances the understanding of orchid evolution.</title>
        <authorList>
            <person name="Zhang Y."/>
            <person name="Zhang G.Q."/>
            <person name="Zhang D."/>
            <person name="Liu X.D."/>
            <person name="Xu X.Y."/>
            <person name="Sun W.H."/>
            <person name="Yu X."/>
            <person name="Zhu X."/>
            <person name="Wang Z.W."/>
            <person name="Zhao X."/>
            <person name="Zhong W.Y."/>
            <person name="Chen H."/>
            <person name="Yin W.L."/>
            <person name="Huang T."/>
            <person name="Niu S.C."/>
            <person name="Liu Z.J."/>
        </authorList>
    </citation>
    <scope>NUCLEOTIDE SEQUENCE [LARGE SCALE GENOMIC DNA]</scope>
    <source>
        <strain evidence="2">Lindl</strain>
    </source>
</reference>
<feature type="transmembrane region" description="Helical" evidence="1">
    <location>
        <begin position="74"/>
        <end position="94"/>
    </location>
</feature>
<accession>A0AAV7HDF7</accession>
<name>A0AAV7HDF7_DENCH</name>